<reference evidence="2 3" key="1">
    <citation type="journal article" date="2011" name="Proc. Natl. Acad. Sci. U.S.A.">
        <title>Niche of harmful alga Aureococcus anophagefferens revealed through ecogenomics.</title>
        <authorList>
            <person name="Gobler C.J."/>
            <person name="Berry D.L."/>
            <person name="Dyhrman S.T."/>
            <person name="Wilhelm S.W."/>
            <person name="Salamov A."/>
            <person name="Lobanov A.V."/>
            <person name="Zhang Y."/>
            <person name="Collier J.L."/>
            <person name="Wurch L.L."/>
            <person name="Kustka A.B."/>
            <person name="Dill B.D."/>
            <person name="Shah M."/>
            <person name="VerBerkmoes N.C."/>
            <person name="Kuo A."/>
            <person name="Terry A."/>
            <person name="Pangilinan J."/>
            <person name="Lindquist E.A."/>
            <person name="Lucas S."/>
            <person name="Paulsen I.T."/>
            <person name="Hattenrath-Lehmann T.K."/>
            <person name="Talmage S.C."/>
            <person name="Walker E.A."/>
            <person name="Koch F."/>
            <person name="Burson A.M."/>
            <person name="Marcoval M.A."/>
            <person name="Tang Y.Z."/>
            <person name="Lecleir G.R."/>
            <person name="Coyne K.J."/>
            <person name="Berg G.M."/>
            <person name="Bertrand E.M."/>
            <person name="Saito M.A."/>
            <person name="Gladyshev V.N."/>
            <person name="Grigoriev I.V."/>
        </authorList>
    </citation>
    <scope>NUCLEOTIDE SEQUENCE [LARGE SCALE GENOMIC DNA]</scope>
    <source>
        <strain evidence="3">CCMP 1984</strain>
    </source>
</reference>
<keyword evidence="3" id="KW-1185">Reference proteome</keyword>
<dbReference type="GeneID" id="20224603"/>
<dbReference type="AlphaFoldDB" id="F0Y8F5"/>
<name>F0Y8F5_AURAN</name>
<dbReference type="RefSeq" id="XP_009036708.1">
    <property type="nucleotide sequence ID" value="XM_009038460.1"/>
</dbReference>
<proteinExistence type="predicted"/>
<dbReference type="InParanoid" id="F0Y8F5"/>
<sequence>MLRASVLAAFALASAADDWDAGTNGTCPRLWSACGGDVEAWTGRLDASELLVMVVTGQATWKKRVGAMILPTWGRRVSASLVLLSDACGSDGTVPTVTLRLAGLPPGAWGAFPRQARYEASKANGYELAQLRWPVGLQFAAWLAARRPFRWALTLDDDAYLAAGALRRYVAALPDARAYWGAPCAEVHGRSDLGARLCGGGGWLFGRRGLLAGGACPTRCLQRRGEFSEAFPQSDKLLPHCLAEDGVEFRASPNFLPLPPSFYVAYDDVRNNAVGGRAAKESEIPNFKGFDLGHFSLVSADFWTSDHLSERSAARR</sequence>
<feature type="chain" id="PRO_5003264482" description="Hexosyltransferase" evidence="1">
    <location>
        <begin position="17"/>
        <end position="316"/>
    </location>
</feature>
<dbReference type="Gene3D" id="3.90.550.50">
    <property type="match status" value="1"/>
</dbReference>
<dbReference type="Proteomes" id="UP000002729">
    <property type="component" value="Unassembled WGS sequence"/>
</dbReference>
<organism evidence="3">
    <name type="scientific">Aureococcus anophagefferens</name>
    <name type="common">Harmful bloom alga</name>
    <dbReference type="NCBI Taxonomy" id="44056"/>
    <lineage>
        <taxon>Eukaryota</taxon>
        <taxon>Sar</taxon>
        <taxon>Stramenopiles</taxon>
        <taxon>Ochrophyta</taxon>
        <taxon>Pelagophyceae</taxon>
        <taxon>Pelagomonadales</taxon>
        <taxon>Pelagomonadaceae</taxon>
        <taxon>Aureococcus</taxon>
    </lineage>
</organism>
<evidence type="ECO:0008006" key="4">
    <source>
        <dbReference type="Google" id="ProtNLM"/>
    </source>
</evidence>
<gene>
    <name evidence="2" type="ORF">AURANDRAFT_63976</name>
</gene>
<keyword evidence="1" id="KW-0732">Signal</keyword>
<evidence type="ECO:0000313" key="2">
    <source>
        <dbReference type="EMBL" id="EGB08722.1"/>
    </source>
</evidence>
<accession>F0Y8F5</accession>
<evidence type="ECO:0000313" key="3">
    <source>
        <dbReference type="Proteomes" id="UP000002729"/>
    </source>
</evidence>
<feature type="signal peptide" evidence="1">
    <location>
        <begin position="1"/>
        <end position="16"/>
    </location>
</feature>
<protein>
    <recommendedName>
        <fullName evidence="4">Hexosyltransferase</fullName>
    </recommendedName>
</protein>
<evidence type="ECO:0000256" key="1">
    <source>
        <dbReference type="SAM" id="SignalP"/>
    </source>
</evidence>
<dbReference type="KEGG" id="aaf:AURANDRAFT_63976"/>
<dbReference type="EMBL" id="GL833127">
    <property type="protein sequence ID" value="EGB08722.1"/>
    <property type="molecule type" value="Genomic_DNA"/>
</dbReference>